<feature type="domain" description="O-antigen ligase-related" evidence="7">
    <location>
        <begin position="207"/>
        <end position="352"/>
    </location>
</feature>
<accession>A0A147I3C2</accession>
<feature type="transmembrane region" description="Helical" evidence="6">
    <location>
        <begin position="345"/>
        <end position="365"/>
    </location>
</feature>
<organism evidence="8 9">
    <name type="scientific">Sphingomonas endophytica</name>
    <dbReference type="NCBI Taxonomy" id="869719"/>
    <lineage>
        <taxon>Bacteria</taxon>
        <taxon>Pseudomonadati</taxon>
        <taxon>Pseudomonadota</taxon>
        <taxon>Alphaproteobacteria</taxon>
        <taxon>Sphingomonadales</taxon>
        <taxon>Sphingomonadaceae</taxon>
        <taxon>Sphingomonas</taxon>
    </lineage>
</organism>
<comment type="caution">
    <text evidence="8">The sequence shown here is derived from an EMBL/GenBank/DDBJ whole genome shotgun (WGS) entry which is preliminary data.</text>
</comment>
<keyword evidence="2 6" id="KW-0812">Transmembrane</keyword>
<keyword evidence="3 6" id="KW-1133">Transmembrane helix</keyword>
<dbReference type="Proteomes" id="UP000074310">
    <property type="component" value="Unassembled WGS sequence"/>
</dbReference>
<feature type="transmembrane region" description="Helical" evidence="6">
    <location>
        <begin position="405"/>
        <end position="425"/>
    </location>
</feature>
<dbReference type="InterPro" id="IPR007016">
    <property type="entry name" value="O-antigen_ligase-rel_domated"/>
</dbReference>
<gene>
    <name evidence="8" type="ORF">NS334_09105</name>
</gene>
<dbReference type="EMBL" id="LDTB01000026">
    <property type="protein sequence ID" value="KTT72488.1"/>
    <property type="molecule type" value="Genomic_DNA"/>
</dbReference>
<dbReference type="RefSeq" id="WP_058755653.1">
    <property type="nucleotide sequence ID" value="NZ_LDTB01000026.1"/>
</dbReference>
<evidence type="ECO:0000256" key="1">
    <source>
        <dbReference type="ARBA" id="ARBA00004141"/>
    </source>
</evidence>
<feature type="transmembrane region" description="Helical" evidence="6">
    <location>
        <begin position="88"/>
        <end position="106"/>
    </location>
</feature>
<dbReference type="Pfam" id="PF04932">
    <property type="entry name" value="Wzy_C"/>
    <property type="match status" value="1"/>
</dbReference>
<dbReference type="AlphaFoldDB" id="A0A147I3C2"/>
<keyword evidence="4 6" id="KW-0472">Membrane</keyword>
<dbReference type="GO" id="GO:0016020">
    <property type="term" value="C:membrane"/>
    <property type="evidence" value="ECO:0007669"/>
    <property type="project" value="UniProtKB-SubCell"/>
</dbReference>
<sequence>MKWIALLVVLGLLPGAIGWLRANPRHLPRVMTALGIMQFVTGVLHLVIAPISWGAWPGYAKGLELSLIDAFAVALIASAPKGTRVAHLRWPIAIYAVIVLFSAIQTDVPMPTFFYAWQLGRMIVLITAVAYACRDPRAPEALIRGLIFGLAYQSVMSMIDRAQGAVQAAGTFGHQNLLGMLTYFALFPALAIMLSKKKAKWMWLGPLAAAVVIILAASRATIGLAGAGFVLLLVLSMVRRPTPRKTSIAVAGLIALAVAAPLAMTTLGERFNKDPLPGDYDERAAFERAATMMREDHPLGVGANHYVIVANTKGYSDRAGVAPVYGSRSAHVHNVYLLNAAETGYPGLIAFVVMMVWPIIVALRCSWRFRRDPRGELLLGLAVTLTIVCLHSFYEWIFVTYNAEYMYALAVGLIAGLSQQMGYWTPRRVPRRAIRTGPDDPADTPPVASPA</sequence>
<reference evidence="8 9" key="1">
    <citation type="journal article" date="2016" name="Front. Microbiol.">
        <title>Genomic Resource of Rice Seed Associated Bacteria.</title>
        <authorList>
            <person name="Midha S."/>
            <person name="Bansal K."/>
            <person name="Sharma S."/>
            <person name="Kumar N."/>
            <person name="Patil P.P."/>
            <person name="Chaudhry V."/>
            <person name="Patil P.B."/>
        </authorList>
    </citation>
    <scope>NUCLEOTIDE SEQUENCE [LARGE SCALE GENOMIC DNA]</scope>
    <source>
        <strain evidence="8 9">NS334</strain>
    </source>
</reference>
<dbReference type="OrthoDB" id="7442944at2"/>
<dbReference type="PATRIC" id="fig|869719.3.peg.1512"/>
<evidence type="ECO:0000259" key="7">
    <source>
        <dbReference type="Pfam" id="PF04932"/>
    </source>
</evidence>
<feature type="transmembrane region" description="Helical" evidence="6">
    <location>
        <begin position="177"/>
        <end position="195"/>
    </location>
</feature>
<evidence type="ECO:0000256" key="4">
    <source>
        <dbReference type="ARBA" id="ARBA00023136"/>
    </source>
</evidence>
<evidence type="ECO:0000313" key="9">
    <source>
        <dbReference type="Proteomes" id="UP000074310"/>
    </source>
</evidence>
<keyword evidence="9" id="KW-1185">Reference proteome</keyword>
<evidence type="ECO:0000256" key="5">
    <source>
        <dbReference type="SAM" id="MobiDB-lite"/>
    </source>
</evidence>
<protein>
    <recommendedName>
        <fullName evidence="7">O-antigen ligase-related domain-containing protein</fullName>
    </recommendedName>
</protein>
<name>A0A147I3C2_9SPHN</name>
<evidence type="ECO:0000256" key="6">
    <source>
        <dbReference type="SAM" id="Phobius"/>
    </source>
</evidence>
<evidence type="ECO:0000256" key="2">
    <source>
        <dbReference type="ARBA" id="ARBA00022692"/>
    </source>
</evidence>
<evidence type="ECO:0000256" key="3">
    <source>
        <dbReference type="ARBA" id="ARBA00022989"/>
    </source>
</evidence>
<feature type="transmembrane region" description="Helical" evidence="6">
    <location>
        <begin position="207"/>
        <end position="235"/>
    </location>
</feature>
<dbReference type="InterPro" id="IPR051533">
    <property type="entry name" value="WaaL-like"/>
</dbReference>
<feature type="transmembrane region" description="Helical" evidence="6">
    <location>
        <begin position="247"/>
        <end position="267"/>
    </location>
</feature>
<feature type="transmembrane region" description="Helical" evidence="6">
    <location>
        <begin position="112"/>
        <end position="133"/>
    </location>
</feature>
<proteinExistence type="predicted"/>
<feature type="region of interest" description="Disordered" evidence="5">
    <location>
        <begin position="432"/>
        <end position="451"/>
    </location>
</feature>
<dbReference type="PANTHER" id="PTHR37422">
    <property type="entry name" value="TEICHURONIC ACID BIOSYNTHESIS PROTEIN TUAE"/>
    <property type="match status" value="1"/>
</dbReference>
<feature type="transmembrane region" description="Helical" evidence="6">
    <location>
        <begin position="377"/>
        <end position="399"/>
    </location>
</feature>
<feature type="transmembrane region" description="Helical" evidence="6">
    <location>
        <begin position="34"/>
        <end position="56"/>
    </location>
</feature>
<comment type="subcellular location">
    <subcellularLocation>
        <location evidence="1">Membrane</location>
        <topology evidence="1">Multi-pass membrane protein</topology>
    </subcellularLocation>
</comment>
<evidence type="ECO:0000313" key="8">
    <source>
        <dbReference type="EMBL" id="KTT72488.1"/>
    </source>
</evidence>
<dbReference type="PANTHER" id="PTHR37422:SF13">
    <property type="entry name" value="LIPOPOLYSACCHARIDE BIOSYNTHESIS PROTEIN PA4999-RELATED"/>
    <property type="match status" value="1"/>
</dbReference>